<dbReference type="CDD" id="cd22157">
    <property type="entry name" value="F-box_AtFBW1-like"/>
    <property type="match status" value="1"/>
</dbReference>
<sequence length="507" mass="59159">MTYFCNIPDEIGLEILARLPPKSLMRFKCVRKSWYALFNNPHFVAEHLRLYNDQPSTSSTCILFKRSVLSTTEFNNDDVDHNPNCTVEDLHFPLSMGLKSRGQFIELPGQELGESVSIVGHCDGIFCLYLYTGKLVLYNPAIKEFRVLPESCFEDAFSCTLGFGYNPNRKDYMLISIISYGEEILEDDRLIIHPPQAEIYTLSTNSWKKIWIDYLETENTYFWGNDNLSTYFEGVFYGLGYEEKKEFLPFYDRLEEEKKQLVISYDASNEVFHDILLPDCFYEFPTHEFSLTVWNESVHLFGFYHGEDEEPFEIWVMDEFDDGWTKHLSVVPKLDQEVDIPLILWKRDEVLLVDIDGRLASYNFNTENLTYLPVHGVSRGDFQAVVCVDSMVSVNGDKRVDVFDNKGWWVGTVTEKRGEDECWVYFETTADHTAYPKSKLMFHEDWIDGIWVNYNKKKKAFCADGKPVECKKRAWVDERVEDYKKVRIDGKLLDCKNKLRVSVVTPV</sequence>
<organism evidence="2 3">
    <name type="scientific">Pyrus ussuriensis x Pyrus communis</name>
    <dbReference type="NCBI Taxonomy" id="2448454"/>
    <lineage>
        <taxon>Eukaryota</taxon>
        <taxon>Viridiplantae</taxon>
        <taxon>Streptophyta</taxon>
        <taxon>Embryophyta</taxon>
        <taxon>Tracheophyta</taxon>
        <taxon>Spermatophyta</taxon>
        <taxon>Magnoliopsida</taxon>
        <taxon>eudicotyledons</taxon>
        <taxon>Gunneridae</taxon>
        <taxon>Pentapetalae</taxon>
        <taxon>rosids</taxon>
        <taxon>fabids</taxon>
        <taxon>Rosales</taxon>
        <taxon>Rosaceae</taxon>
        <taxon>Amygdaloideae</taxon>
        <taxon>Maleae</taxon>
        <taxon>Pyrus</taxon>
    </lineage>
</organism>
<dbReference type="InterPro" id="IPR001810">
    <property type="entry name" value="F-box_dom"/>
</dbReference>
<dbReference type="OrthoDB" id="1155153at2759"/>
<dbReference type="InterPro" id="IPR014002">
    <property type="entry name" value="Agenet_dom_plant"/>
</dbReference>
<dbReference type="InterPro" id="IPR036047">
    <property type="entry name" value="F-box-like_dom_sf"/>
</dbReference>
<dbReference type="EMBL" id="SMOL01000231">
    <property type="protein sequence ID" value="KAB2621559.1"/>
    <property type="molecule type" value="Genomic_DNA"/>
</dbReference>
<reference evidence="2 3" key="1">
    <citation type="submission" date="2019-09" db="EMBL/GenBank/DDBJ databases">
        <authorList>
            <person name="Ou C."/>
        </authorList>
    </citation>
    <scope>NUCLEOTIDE SEQUENCE [LARGE SCALE GENOMIC DNA]</scope>
    <source>
        <strain evidence="2">S2</strain>
        <tissue evidence="2">Leaf</tissue>
    </source>
</reference>
<dbReference type="NCBIfam" id="TIGR01640">
    <property type="entry name" value="F_box_assoc_1"/>
    <property type="match status" value="1"/>
</dbReference>
<dbReference type="Pfam" id="PF07734">
    <property type="entry name" value="FBA_1"/>
    <property type="match status" value="1"/>
</dbReference>
<reference evidence="2 3" key="3">
    <citation type="submission" date="2019-11" db="EMBL/GenBank/DDBJ databases">
        <title>A de novo genome assembly of a pear dwarfing rootstock.</title>
        <authorList>
            <person name="Wang F."/>
            <person name="Wang J."/>
            <person name="Li S."/>
            <person name="Zhang Y."/>
            <person name="Fang M."/>
            <person name="Ma L."/>
            <person name="Zhao Y."/>
            <person name="Jiang S."/>
        </authorList>
    </citation>
    <scope>NUCLEOTIDE SEQUENCE [LARGE SCALE GENOMIC DNA]</scope>
    <source>
        <strain evidence="2">S2</strain>
        <tissue evidence="2">Leaf</tissue>
    </source>
</reference>
<dbReference type="SUPFAM" id="SSF81383">
    <property type="entry name" value="F-box domain"/>
    <property type="match status" value="1"/>
</dbReference>
<dbReference type="PROSITE" id="PS50181">
    <property type="entry name" value="FBOX"/>
    <property type="match status" value="1"/>
</dbReference>
<dbReference type="InterPro" id="IPR017451">
    <property type="entry name" value="F-box-assoc_interact_dom"/>
</dbReference>
<dbReference type="CDD" id="cd20406">
    <property type="entry name" value="Tudor_Agenet_AtDUF_rpt2_4"/>
    <property type="match status" value="1"/>
</dbReference>
<dbReference type="InterPro" id="IPR050796">
    <property type="entry name" value="SCF_F-box_component"/>
</dbReference>
<evidence type="ECO:0000313" key="3">
    <source>
        <dbReference type="Proteomes" id="UP000327157"/>
    </source>
</evidence>
<accession>A0A5N5H128</accession>
<feature type="domain" description="F-box" evidence="1">
    <location>
        <begin position="1"/>
        <end position="48"/>
    </location>
</feature>
<dbReference type="SMART" id="SM00256">
    <property type="entry name" value="FBOX"/>
    <property type="match status" value="1"/>
</dbReference>
<dbReference type="Pfam" id="PF00646">
    <property type="entry name" value="F-box"/>
    <property type="match status" value="1"/>
</dbReference>
<proteinExistence type="predicted"/>
<dbReference type="Proteomes" id="UP000327157">
    <property type="component" value="Chromosome 4"/>
</dbReference>
<dbReference type="SMART" id="SM00743">
    <property type="entry name" value="Agenet"/>
    <property type="match status" value="1"/>
</dbReference>
<dbReference type="PANTHER" id="PTHR31672:SF13">
    <property type="entry name" value="F-BOX PROTEIN CPR30-LIKE"/>
    <property type="match status" value="1"/>
</dbReference>
<reference evidence="3" key="2">
    <citation type="submission" date="2019-10" db="EMBL/GenBank/DDBJ databases">
        <title>A de novo genome assembly of a pear dwarfing rootstock.</title>
        <authorList>
            <person name="Wang F."/>
            <person name="Wang J."/>
            <person name="Li S."/>
            <person name="Zhang Y."/>
            <person name="Fang M."/>
            <person name="Ma L."/>
            <person name="Zhao Y."/>
            <person name="Jiang S."/>
        </authorList>
    </citation>
    <scope>NUCLEOTIDE SEQUENCE [LARGE SCALE GENOMIC DNA]</scope>
</reference>
<evidence type="ECO:0000313" key="2">
    <source>
        <dbReference type="EMBL" id="KAB2621559.1"/>
    </source>
</evidence>
<dbReference type="PANTHER" id="PTHR31672">
    <property type="entry name" value="BNACNNG10540D PROTEIN"/>
    <property type="match status" value="1"/>
</dbReference>
<gene>
    <name evidence="2" type="ORF">D8674_023741</name>
</gene>
<name>A0A5N5H128_9ROSA</name>
<comment type="caution">
    <text evidence="2">The sequence shown here is derived from an EMBL/GenBank/DDBJ whole genome shotgun (WGS) entry which is preliminary data.</text>
</comment>
<dbReference type="InterPro" id="IPR006527">
    <property type="entry name" value="F-box-assoc_dom_typ1"/>
</dbReference>
<dbReference type="Gene3D" id="1.20.1280.50">
    <property type="match status" value="1"/>
</dbReference>
<protein>
    <submittedName>
        <fullName evidence="2">F-box/kelch-repeat protein</fullName>
    </submittedName>
</protein>
<dbReference type="AlphaFoldDB" id="A0A5N5H128"/>
<evidence type="ECO:0000259" key="1">
    <source>
        <dbReference type="PROSITE" id="PS50181"/>
    </source>
</evidence>
<keyword evidence="3" id="KW-1185">Reference proteome</keyword>